<dbReference type="InterPro" id="IPR036881">
    <property type="entry name" value="Glyco_hydro_3_C_sf"/>
</dbReference>
<dbReference type="InterPro" id="IPR013783">
    <property type="entry name" value="Ig-like_fold"/>
</dbReference>
<dbReference type="InterPro" id="IPR026891">
    <property type="entry name" value="Fn3-like"/>
</dbReference>
<sequence>MKKLLTLAFMAMLGTSVFAQAKYPYLDTKLSYKERVENLLSLLTPEEKVGLMMNKSISIDRLGIPSYNWWSEACHGVRQGGYTVYPQPIGMAAAFNAQLFYDVFSQVSDEARANWNRTDHNDPKLFNVPMGVIYYPGNPELTFWCPNVNIFRDPRWGRGQETCGEDPYLNAVLGVQTVLGMQGNDDKYFKTHACAKHYAVHSGPEPLRHSMNVEPTNRDLWETYLPAFKALVKKGNVREVMCAYQRFEGKPCCTSDRLLIDILRNKWGYDAIVLTDCDAINNFYNKGQHETHKGPLSASVDAVLNGTDLECGKVFMSLVEALHKGIIKEDVLDEHLRKTLMGRFELGMFDPAEMLPWANLGPEVISSEKNDAMATQAARESMVLLENKGNVLPLSKSIKTLAVLGPNADDVNMLNGNYGGTPTEAHQHSLLSGIKAAVPGAKIIYNKACELNDEYATIHHLQDFNDGKGVKVEFWNNRELEGEPAKTEYFNELNFSTFGAWGFAQGVSRDSLSVRVSGKYTSNFTGEMKYTLTTDNGYVLKVNGEVVEEAQAGGRRGFGFGFGRKPEYKSFPVEAGKTYDVVIEYKHGNGQFAMLRGDICERNLVDFTNLANEVKDADAIVIIGGISAQMEGEGGDKQDIELPKVQQMLVKAMHKTGKPVIFVNCSGSAIAFGSVEGEYDALLQAWYAGQGGAKALAEVLFGDYNPNGKLPVTFYRSNNDLPDFLDYSMKNRTYRYFTGVPQYAFGYGLSYTTFSLGDAKISAKQMKKNGKVTLTIPVTNTGSREGAETVQVYVKALDDAGAPIKALKGFQKLNLKAGETKKATITLDGEAFEYYDEMIDELATKAGRYQILYGTSSMDKDLKAIDFVVK</sequence>
<keyword evidence="2 4" id="KW-0732">Signal</keyword>
<protein>
    <submittedName>
        <fullName evidence="6">Glycosyl hydrolase family 3</fullName>
    </submittedName>
</protein>
<comment type="similarity">
    <text evidence="1">Belongs to the glycosyl hydrolase 3 family.</text>
</comment>
<dbReference type="AlphaFoldDB" id="A0A928BQL5"/>
<dbReference type="GO" id="GO:0045493">
    <property type="term" value="P:xylan catabolic process"/>
    <property type="evidence" value="ECO:0007669"/>
    <property type="project" value="InterPro"/>
</dbReference>
<dbReference type="PANTHER" id="PTHR42721:SF3">
    <property type="entry name" value="BETA-D-XYLOSIDASE 5-RELATED"/>
    <property type="match status" value="1"/>
</dbReference>
<evidence type="ECO:0000259" key="5">
    <source>
        <dbReference type="PROSITE" id="PS51820"/>
    </source>
</evidence>
<accession>A0A928BQL5</accession>
<dbReference type="Pfam" id="PF14310">
    <property type="entry name" value="Fn3-like"/>
    <property type="match status" value="1"/>
</dbReference>
<dbReference type="EMBL" id="SUYD01000002">
    <property type="protein sequence ID" value="MBE6265197.1"/>
    <property type="molecule type" value="Genomic_DNA"/>
</dbReference>
<dbReference type="Gene3D" id="3.40.50.1700">
    <property type="entry name" value="Glycoside hydrolase family 3 C-terminal domain"/>
    <property type="match status" value="2"/>
</dbReference>
<feature type="chain" id="PRO_5037437648" evidence="4">
    <location>
        <begin position="22"/>
        <end position="870"/>
    </location>
</feature>
<dbReference type="SUPFAM" id="SSF52279">
    <property type="entry name" value="Beta-D-glucan exohydrolase, C-terminal domain"/>
    <property type="match status" value="1"/>
</dbReference>
<dbReference type="GO" id="GO:0046556">
    <property type="term" value="F:alpha-L-arabinofuranosidase activity"/>
    <property type="evidence" value="ECO:0007669"/>
    <property type="project" value="TreeGrafter"/>
</dbReference>
<dbReference type="Pfam" id="PF01915">
    <property type="entry name" value="Glyco_hydro_3_C"/>
    <property type="match status" value="1"/>
</dbReference>
<dbReference type="GO" id="GO:0008422">
    <property type="term" value="F:beta-glucosidase activity"/>
    <property type="evidence" value="ECO:0007669"/>
    <property type="project" value="UniProtKB-ARBA"/>
</dbReference>
<dbReference type="GO" id="GO:0031222">
    <property type="term" value="P:arabinan catabolic process"/>
    <property type="evidence" value="ECO:0007669"/>
    <property type="project" value="TreeGrafter"/>
</dbReference>
<dbReference type="InterPro" id="IPR017853">
    <property type="entry name" value="GH"/>
</dbReference>
<dbReference type="Proteomes" id="UP000763088">
    <property type="component" value="Unassembled WGS sequence"/>
</dbReference>
<dbReference type="PROSITE" id="PS51820">
    <property type="entry name" value="PA14"/>
    <property type="match status" value="1"/>
</dbReference>
<dbReference type="PANTHER" id="PTHR42721">
    <property type="entry name" value="SUGAR HYDROLASE-RELATED"/>
    <property type="match status" value="1"/>
</dbReference>
<proteinExistence type="inferred from homology"/>
<feature type="domain" description="PA14" evidence="5">
    <location>
        <begin position="465"/>
        <end position="614"/>
    </location>
</feature>
<organism evidence="6 7">
    <name type="scientific">Xylanibacter ruminicola</name>
    <name type="common">Prevotella ruminicola</name>
    <dbReference type="NCBI Taxonomy" id="839"/>
    <lineage>
        <taxon>Bacteria</taxon>
        <taxon>Pseudomonadati</taxon>
        <taxon>Bacteroidota</taxon>
        <taxon>Bacteroidia</taxon>
        <taxon>Bacteroidales</taxon>
        <taxon>Prevotellaceae</taxon>
        <taxon>Xylanibacter</taxon>
    </lineage>
</organism>
<dbReference type="Gene3D" id="2.60.40.10">
    <property type="entry name" value="Immunoglobulins"/>
    <property type="match status" value="1"/>
</dbReference>
<evidence type="ECO:0000256" key="4">
    <source>
        <dbReference type="SAM" id="SignalP"/>
    </source>
</evidence>
<comment type="caution">
    <text evidence="6">The sequence shown here is derived from an EMBL/GenBank/DDBJ whole genome shotgun (WGS) entry which is preliminary data.</text>
</comment>
<dbReference type="InterPro" id="IPR044993">
    <property type="entry name" value="BXL"/>
</dbReference>
<dbReference type="Pfam" id="PF07691">
    <property type="entry name" value="PA14"/>
    <property type="match status" value="1"/>
</dbReference>
<name>A0A928BQL5_XYLRU</name>
<evidence type="ECO:0000313" key="6">
    <source>
        <dbReference type="EMBL" id="MBE6265197.1"/>
    </source>
</evidence>
<dbReference type="SUPFAM" id="SSF51445">
    <property type="entry name" value="(Trans)glycosidases"/>
    <property type="match status" value="1"/>
</dbReference>
<dbReference type="SMART" id="SM00758">
    <property type="entry name" value="PA14"/>
    <property type="match status" value="1"/>
</dbReference>
<dbReference type="Gene3D" id="3.20.20.300">
    <property type="entry name" value="Glycoside hydrolase, family 3, N-terminal domain"/>
    <property type="match status" value="1"/>
</dbReference>
<dbReference type="FunFam" id="2.60.40.10:FF:000495">
    <property type="entry name" value="Periplasmic beta-glucosidase"/>
    <property type="match status" value="1"/>
</dbReference>
<reference evidence="6" key="1">
    <citation type="submission" date="2019-04" db="EMBL/GenBank/DDBJ databases">
        <title>Evolution of Biomass-Degrading Anaerobic Consortia Revealed by Metagenomics.</title>
        <authorList>
            <person name="Peng X."/>
        </authorList>
    </citation>
    <scope>NUCLEOTIDE SEQUENCE</scope>
    <source>
        <strain evidence="6">SIG141</strain>
    </source>
</reference>
<evidence type="ECO:0000313" key="7">
    <source>
        <dbReference type="Proteomes" id="UP000763088"/>
    </source>
</evidence>
<evidence type="ECO:0000256" key="2">
    <source>
        <dbReference type="ARBA" id="ARBA00022729"/>
    </source>
</evidence>
<dbReference type="GO" id="GO:0009044">
    <property type="term" value="F:xylan 1,4-beta-xylosidase activity"/>
    <property type="evidence" value="ECO:0007669"/>
    <property type="project" value="InterPro"/>
</dbReference>
<dbReference type="InterPro" id="IPR011658">
    <property type="entry name" value="PA14_dom"/>
</dbReference>
<evidence type="ECO:0000256" key="3">
    <source>
        <dbReference type="ARBA" id="ARBA00022801"/>
    </source>
</evidence>
<dbReference type="InterPro" id="IPR002772">
    <property type="entry name" value="Glyco_hydro_3_C"/>
</dbReference>
<evidence type="ECO:0000256" key="1">
    <source>
        <dbReference type="ARBA" id="ARBA00005336"/>
    </source>
</evidence>
<feature type="signal peptide" evidence="4">
    <location>
        <begin position="1"/>
        <end position="21"/>
    </location>
</feature>
<dbReference type="SMART" id="SM01217">
    <property type="entry name" value="Fn3_like"/>
    <property type="match status" value="1"/>
</dbReference>
<dbReference type="InterPro" id="IPR036962">
    <property type="entry name" value="Glyco_hydro_3_N_sf"/>
</dbReference>
<dbReference type="Pfam" id="PF00933">
    <property type="entry name" value="Glyco_hydro_3"/>
    <property type="match status" value="1"/>
</dbReference>
<dbReference type="InterPro" id="IPR037524">
    <property type="entry name" value="PA14/GLEYA"/>
</dbReference>
<gene>
    <name evidence="6" type="ORF">E7102_01800</name>
</gene>
<dbReference type="InterPro" id="IPR001764">
    <property type="entry name" value="Glyco_hydro_3_N"/>
</dbReference>
<keyword evidence="3 6" id="KW-0378">Hydrolase</keyword>